<proteinExistence type="predicted"/>
<organism evidence="1 2">
    <name type="scientific">Thelephora ganbajun</name>
    <name type="common">Ganba fungus</name>
    <dbReference type="NCBI Taxonomy" id="370292"/>
    <lineage>
        <taxon>Eukaryota</taxon>
        <taxon>Fungi</taxon>
        <taxon>Dikarya</taxon>
        <taxon>Basidiomycota</taxon>
        <taxon>Agaricomycotina</taxon>
        <taxon>Agaricomycetes</taxon>
        <taxon>Thelephorales</taxon>
        <taxon>Thelephoraceae</taxon>
        <taxon>Thelephora</taxon>
    </lineage>
</organism>
<sequence length="815" mass="89984">MADTQPRTFRLSPSALLSFPSRFCNPPPSVGKVRSCSATAVVDVKLDDILERKHLPPLGLKDFEEWLLFVEQSAENLYFILWIKEYNARYTQWMNNTRALLKNDPYHPYQSTSQLPPSTQTNRSLAIFYSRAKQTFFTPNSPYELDLPSDILGPFHTPTLSSDSLNHPPNHDHSVSSGALSPHPNPAVFSEVEDKVRSMLQESLDRFANSTITNVGTARATCGLVGGTVIALAGFLPPIAENLALSKNRWLRVLAFPGLWLGLTIVLASLRGVCMMIYVFGDLRQLRSFELARPPISPPQRLRPLRINTAPVRSPPPEPEPWSIPIRRPPIIPKPVHDPEKSFTPPVSPNAIRFLPPNHEPVQSPLSYRSSNTRLQVDDTNPRVTVSSVRADSPTSYDSDASRTSTTSSEVEIHISEAFQDIEPPYLRDDLMTSSPVPSSWQAESPSNTPPAWIPHLMAYNADSVLPSSPASQRFPSPADNVFRASNARTSTTLDREEEREKWMPTASFIQPFEYNEWEEWDGESVICVTEGSLGGYGGGDEESRISHFVHPTSFGQNGSRGIGARVPTQLRGGSRRGTITSTKGSEQFGTFDFNALPAFQAAASPSVAPAFQRKPRYRACDVSPLPPLQEETGLMEAGRQGDALRSWFVEVPKLVIRRTQGKCAAAKQVMKDVLSRSANEASRRNGGGGGSGGTYLDTPKAEDGQQRFTVAGGVYPDRGLDDLTVSTTPRPLPNSHHTVSKAKEKGKFDVKQTKESWRVRWKRVLSVPAFRSPLTKILNPVVTRAQWEVVVRSGILAFVISFVIVAIIVAVPVP</sequence>
<keyword evidence="2" id="KW-1185">Reference proteome</keyword>
<reference evidence="1" key="1">
    <citation type="submission" date="2019-10" db="EMBL/GenBank/DDBJ databases">
        <authorList>
            <consortium name="DOE Joint Genome Institute"/>
            <person name="Kuo A."/>
            <person name="Miyauchi S."/>
            <person name="Kiss E."/>
            <person name="Drula E."/>
            <person name="Kohler A."/>
            <person name="Sanchez-Garcia M."/>
            <person name="Andreopoulos B."/>
            <person name="Barry K.W."/>
            <person name="Bonito G."/>
            <person name="Buee M."/>
            <person name="Carver A."/>
            <person name="Chen C."/>
            <person name="Cichocki N."/>
            <person name="Clum A."/>
            <person name="Culley D."/>
            <person name="Crous P.W."/>
            <person name="Fauchery L."/>
            <person name="Girlanda M."/>
            <person name="Hayes R."/>
            <person name="Keri Z."/>
            <person name="Labutti K."/>
            <person name="Lipzen A."/>
            <person name="Lombard V."/>
            <person name="Magnuson J."/>
            <person name="Maillard F."/>
            <person name="Morin E."/>
            <person name="Murat C."/>
            <person name="Nolan M."/>
            <person name="Ohm R."/>
            <person name="Pangilinan J."/>
            <person name="Pereira M."/>
            <person name="Perotto S."/>
            <person name="Peter M."/>
            <person name="Riley R."/>
            <person name="Sitrit Y."/>
            <person name="Stielow B."/>
            <person name="Szollosi G."/>
            <person name="Zifcakova L."/>
            <person name="Stursova M."/>
            <person name="Spatafora J.W."/>
            <person name="Tedersoo L."/>
            <person name="Vaario L.-M."/>
            <person name="Yamada A."/>
            <person name="Yan M."/>
            <person name="Wang P."/>
            <person name="Xu J."/>
            <person name="Bruns T."/>
            <person name="Baldrian P."/>
            <person name="Vilgalys R."/>
            <person name="Henrissat B."/>
            <person name="Grigoriev I.V."/>
            <person name="Hibbett D."/>
            <person name="Nagy L.G."/>
            <person name="Martin F.M."/>
        </authorList>
    </citation>
    <scope>NUCLEOTIDE SEQUENCE</scope>
    <source>
        <strain evidence="1">P2</strain>
    </source>
</reference>
<gene>
    <name evidence="1" type="ORF">BDM02DRAFT_417328</name>
</gene>
<evidence type="ECO:0000313" key="1">
    <source>
        <dbReference type="EMBL" id="KAF9645755.1"/>
    </source>
</evidence>
<dbReference type="EMBL" id="MU118079">
    <property type="protein sequence ID" value="KAF9645755.1"/>
    <property type="molecule type" value="Genomic_DNA"/>
</dbReference>
<dbReference type="Proteomes" id="UP000886501">
    <property type="component" value="Unassembled WGS sequence"/>
</dbReference>
<comment type="caution">
    <text evidence="1">The sequence shown here is derived from an EMBL/GenBank/DDBJ whole genome shotgun (WGS) entry which is preliminary data.</text>
</comment>
<accession>A0ACB6Z7N2</accession>
<reference evidence="1" key="2">
    <citation type="journal article" date="2020" name="Nat. Commun.">
        <title>Large-scale genome sequencing of mycorrhizal fungi provides insights into the early evolution of symbiotic traits.</title>
        <authorList>
            <person name="Miyauchi S."/>
            <person name="Kiss E."/>
            <person name="Kuo A."/>
            <person name="Drula E."/>
            <person name="Kohler A."/>
            <person name="Sanchez-Garcia M."/>
            <person name="Morin E."/>
            <person name="Andreopoulos B."/>
            <person name="Barry K.W."/>
            <person name="Bonito G."/>
            <person name="Buee M."/>
            <person name="Carver A."/>
            <person name="Chen C."/>
            <person name="Cichocki N."/>
            <person name="Clum A."/>
            <person name="Culley D."/>
            <person name="Crous P.W."/>
            <person name="Fauchery L."/>
            <person name="Girlanda M."/>
            <person name="Hayes R.D."/>
            <person name="Keri Z."/>
            <person name="LaButti K."/>
            <person name="Lipzen A."/>
            <person name="Lombard V."/>
            <person name="Magnuson J."/>
            <person name="Maillard F."/>
            <person name="Murat C."/>
            <person name="Nolan M."/>
            <person name="Ohm R.A."/>
            <person name="Pangilinan J."/>
            <person name="Pereira M.F."/>
            <person name="Perotto S."/>
            <person name="Peter M."/>
            <person name="Pfister S."/>
            <person name="Riley R."/>
            <person name="Sitrit Y."/>
            <person name="Stielow J.B."/>
            <person name="Szollosi G."/>
            <person name="Zifcakova L."/>
            <person name="Stursova M."/>
            <person name="Spatafora J.W."/>
            <person name="Tedersoo L."/>
            <person name="Vaario L.M."/>
            <person name="Yamada A."/>
            <person name="Yan M."/>
            <person name="Wang P."/>
            <person name="Xu J."/>
            <person name="Bruns T."/>
            <person name="Baldrian P."/>
            <person name="Vilgalys R."/>
            <person name="Dunand C."/>
            <person name="Henrissat B."/>
            <person name="Grigoriev I.V."/>
            <person name="Hibbett D."/>
            <person name="Nagy L.G."/>
            <person name="Martin F.M."/>
        </authorList>
    </citation>
    <scope>NUCLEOTIDE SEQUENCE</scope>
    <source>
        <strain evidence="1">P2</strain>
    </source>
</reference>
<evidence type="ECO:0000313" key="2">
    <source>
        <dbReference type="Proteomes" id="UP000886501"/>
    </source>
</evidence>
<protein>
    <submittedName>
        <fullName evidence="1">Uncharacterized protein</fullName>
    </submittedName>
</protein>
<name>A0ACB6Z7N2_THEGA</name>